<dbReference type="Proteomes" id="UP000193498">
    <property type="component" value="Unassembled WGS sequence"/>
</dbReference>
<accession>A0A1Y1XW81</accession>
<organism evidence="1 2">
    <name type="scientific">Basidiobolus meristosporus CBS 931.73</name>
    <dbReference type="NCBI Taxonomy" id="1314790"/>
    <lineage>
        <taxon>Eukaryota</taxon>
        <taxon>Fungi</taxon>
        <taxon>Fungi incertae sedis</taxon>
        <taxon>Zoopagomycota</taxon>
        <taxon>Entomophthoromycotina</taxon>
        <taxon>Basidiobolomycetes</taxon>
        <taxon>Basidiobolales</taxon>
        <taxon>Basidiobolaceae</taxon>
        <taxon>Basidiobolus</taxon>
    </lineage>
</organism>
<evidence type="ECO:0000313" key="2">
    <source>
        <dbReference type="Proteomes" id="UP000193498"/>
    </source>
</evidence>
<proteinExistence type="predicted"/>
<dbReference type="InParanoid" id="A0A1Y1XW81"/>
<dbReference type="EMBL" id="MCFE01000406">
    <property type="protein sequence ID" value="ORX89992.1"/>
    <property type="molecule type" value="Genomic_DNA"/>
</dbReference>
<evidence type="ECO:0000313" key="1">
    <source>
        <dbReference type="EMBL" id="ORX89992.1"/>
    </source>
</evidence>
<dbReference type="AlphaFoldDB" id="A0A1Y1XW81"/>
<sequence length="145" mass="16005">MHCSGCICDVEFYLIKHSQPYILFATNFVTMRNSSAEYLLHSDADRDSIQEPHIDKHYSKKDTISGLKDKMSGSITSSVGSILGNDTMKKNGEVKISKGEGKLKQCGMNPKLPDGNHDGCQKLGPEDDFHVYYTCSGRPNPGDMA</sequence>
<reference evidence="1 2" key="1">
    <citation type="submission" date="2016-07" db="EMBL/GenBank/DDBJ databases">
        <title>Pervasive Adenine N6-methylation of Active Genes in Fungi.</title>
        <authorList>
            <consortium name="DOE Joint Genome Institute"/>
            <person name="Mondo S.J."/>
            <person name="Dannebaum R.O."/>
            <person name="Kuo R.C."/>
            <person name="Labutti K."/>
            <person name="Haridas S."/>
            <person name="Kuo A."/>
            <person name="Salamov A."/>
            <person name="Ahrendt S.R."/>
            <person name="Lipzen A."/>
            <person name="Sullivan W."/>
            <person name="Andreopoulos W.B."/>
            <person name="Clum A."/>
            <person name="Lindquist E."/>
            <person name="Daum C."/>
            <person name="Ramamoorthy G.K."/>
            <person name="Gryganskyi A."/>
            <person name="Culley D."/>
            <person name="Magnuson J.K."/>
            <person name="James T.Y."/>
            <person name="O'Malley M.A."/>
            <person name="Stajich J.E."/>
            <person name="Spatafora J.W."/>
            <person name="Visel A."/>
            <person name="Grigoriev I.V."/>
        </authorList>
    </citation>
    <scope>NUCLEOTIDE SEQUENCE [LARGE SCALE GENOMIC DNA]</scope>
    <source>
        <strain evidence="1 2">CBS 931.73</strain>
    </source>
</reference>
<gene>
    <name evidence="1" type="ORF">K493DRAFT_305288</name>
</gene>
<comment type="caution">
    <text evidence="1">The sequence shown here is derived from an EMBL/GenBank/DDBJ whole genome shotgun (WGS) entry which is preliminary data.</text>
</comment>
<keyword evidence="2" id="KW-1185">Reference proteome</keyword>
<name>A0A1Y1XW81_9FUNG</name>
<protein>
    <submittedName>
        <fullName evidence="1">Uncharacterized protein</fullName>
    </submittedName>
</protein>